<evidence type="ECO:0000256" key="3">
    <source>
        <dbReference type="ARBA" id="ARBA00022741"/>
    </source>
</evidence>
<evidence type="ECO:0000256" key="5">
    <source>
        <dbReference type="ARBA" id="ARBA00022840"/>
    </source>
</evidence>
<dbReference type="FunFam" id="3.40.50.300:FF:001091">
    <property type="entry name" value="Probable disease resistance protein At1g61300"/>
    <property type="match status" value="1"/>
</dbReference>
<sequence length="527" mass="59263">MTRLEARIRDATYEAEDIIELHMSNPILSESATHEAEDKIELHMSKEILSESATYEAVDIIDMSKDILSESATYEAVDIMDMSKDILSDIIDLHKSKEILSESATYKAVDVIDMSKEILSKPATYEAVDIIDMSKEILSKPATYEAVDIIDMSKEILSESATYEAVDVIDLHMSEEILFKDLVELHMSKQIPLFHNSEKYEGLQKAIKEIDSNLVDAKKMNDIEGLLKSSSSNKSAVVGFDNDLMQISDPLSGLPPEFKSTSIVGIEDIEEVVNAKDRNDILDLQPRTSLHATTSKSASANKNSMVGFKDDLLQIKEELVGQPSRLKFISIVGMGGIGKATLASNIYNDSYIKEHFYMRAWTTPSQEYRVQELLIHLLKSMGDLTEEMIRKETDELKTLVFQRLKGNRYLIVMDDVWDAKVLDEFRRIFPDDCNGSRIILTSRLSSVIVNADSSAYIHRVSFLNPKQSLSLLCQKAFGNECCPPELEEIGMRIVEKCKGLPLALVVIGGVLYKAEKTRANWEYVAKM</sequence>
<evidence type="ECO:0000259" key="6">
    <source>
        <dbReference type="Pfam" id="PF00931"/>
    </source>
</evidence>
<dbReference type="PRINTS" id="PR00364">
    <property type="entry name" value="DISEASERSIST"/>
</dbReference>
<feature type="domain" description="NB-ARC" evidence="6">
    <location>
        <begin position="310"/>
        <end position="480"/>
    </location>
</feature>
<keyword evidence="5" id="KW-0067">ATP-binding</keyword>
<dbReference type="OrthoDB" id="1305171at2759"/>
<dbReference type="Gene3D" id="3.40.50.300">
    <property type="entry name" value="P-loop containing nucleotide triphosphate hydrolases"/>
    <property type="match status" value="1"/>
</dbReference>
<dbReference type="AlphaFoldDB" id="A0A8S0V7A0"/>
<dbReference type="InterPro" id="IPR002182">
    <property type="entry name" value="NB-ARC"/>
</dbReference>
<dbReference type="SUPFAM" id="SSF52540">
    <property type="entry name" value="P-loop containing nucleoside triphosphate hydrolases"/>
    <property type="match status" value="1"/>
</dbReference>
<dbReference type="Gene3D" id="1.10.8.430">
    <property type="entry name" value="Helical domain of apoptotic protease-activating factors"/>
    <property type="match status" value="1"/>
</dbReference>
<dbReference type="EMBL" id="CACTIH010009193">
    <property type="protein sequence ID" value="CAA3027204.1"/>
    <property type="molecule type" value="Genomic_DNA"/>
</dbReference>
<accession>A0A8S0V7A0</accession>
<dbReference type="GO" id="GO:0043531">
    <property type="term" value="F:ADP binding"/>
    <property type="evidence" value="ECO:0007669"/>
    <property type="project" value="InterPro"/>
</dbReference>
<keyword evidence="8" id="KW-1185">Reference proteome</keyword>
<dbReference type="GO" id="GO:0005524">
    <property type="term" value="F:ATP binding"/>
    <property type="evidence" value="ECO:0007669"/>
    <property type="project" value="UniProtKB-KW"/>
</dbReference>
<keyword evidence="2" id="KW-0433">Leucine-rich repeat</keyword>
<proteinExistence type="inferred from homology"/>
<dbReference type="InterPro" id="IPR027417">
    <property type="entry name" value="P-loop_NTPase"/>
</dbReference>
<organism evidence="7 8">
    <name type="scientific">Olea europaea subsp. europaea</name>
    <dbReference type="NCBI Taxonomy" id="158383"/>
    <lineage>
        <taxon>Eukaryota</taxon>
        <taxon>Viridiplantae</taxon>
        <taxon>Streptophyta</taxon>
        <taxon>Embryophyta</taxon>
        <taxon>Tracheophyta</taxon>
        <taxon>Spermatophyta</taxon>
        <taxon>Magnoliopsida</taxon>
        <taxon>eudicotyledons</taxon>
        <taxon>Gunneridae</taxon>
        <taxon>Pentapetalae</taxon>
        <taxon>asterids</taxon>
        <taxon>lamiids</taxon>
        <taxon>Lamiales</taxon>
        <taxon>Oleaceae</taxon>
        <taxon>Oleeae</taxon>
        <taxon>Olea</taxon>
    </lineage>
</organism>
<dbReference type="InterPro" id="IPR042197">
    <property type="entry name" value="Apaf_helical"/>
</dbReference>
<evidence type="ECO:0000256" key="1">
    <source>
        <dbReference type="ARBA" id="ARBA00008894"/>
    </source>
</evidence>
<dbReference type="GO" id="GO:0006952">
    <property type="term" value="P:defense response"/>
    <property type="evidence" value="ECO:0007669"/>
    <property type="project" value="UniProtKB-KW"/>
</dbReference>
<keyword evidence="3" id="KW-0547">Nucleotide-binding</keyword>
<name>A0A8S0V7A0_OLEEU</name>
<dbReference type="PANTHER" id="PTHR36766">
    <property type="entry name" value="PLANT BROAD-SPECTRUM MILDEW RESISTANCE PROTEIN RPW8"/>
    <property type="match status" value="1"/>
</dbReference>
<dbReference type="Proteomes" id="UP000594638">
    <property type="component" value="Unassembled WGS sequence"/>
</dbReference>
<dbReference type="Gramene" id="OE9A042266T1">
    <property type="protein sequence ID" value="OE9A042266C1"/>
    <property type="gene ID" value="OE9A042266"/>
</dbReference>
<evidence type="ECO:0000313" key="7">
    <source>
        <dbReference type="EMBL" id="CAA3027204.1"/>
    </source>
</evidence>
<gene>
    <name evidence="7" type="ORF">OLEA9_A042266</name>
</gene>
<dbReference type="PANTHER" id="PTHR36766:SF40">
    <property type="entry name" value="DISEASE RESISTANCE PROTEIN RGA3"/>
    <property type="match status" value="1"/>
</dbReference>
<evidence type="ECO:0000313" key="8">
    <source>
        <dbReference type="Proteomes" id="UP000594638"/>
    </source>
</evidence>
<protein>
    <submittedName>
        <fullName evidence="7">Late blight resistance homolog R1A-10 isoform X1</fullName>
    </submittedName>
</protein>
<dbReference type="Pfam" id="PF00931">
    <property type="entry name" value="NB-ARC"/>
    <property type="match status" value="1"/>
</dbReference>
<dbReference type="Gene3D" id="1.20.5.4130">
    <property type="match status" value="1"/>
</dbReference>
<keyword evidence="4" id="KW-0611">Plant defense</keyword>
<comment type="similarity">
    <text evidence="1">Belongs to the disease resistance NB-LRR family.</text>
</comment>
<comment type="caution">
    <text evidence="7">The sequence shown here is derived from an EMBL/GenBank/DDBJ whole genome shotgun (WGS) entry which is preliminary data.</text>
</comment>
<reference evidence="7 8" key="1">
    <citation type="submission" date="2019-12" db="EMBL/GenBank/DDBJ databases">
        <authorList>
            <person name="Alioto T."/>
            <person name="Alioto T."/>
            <person name="Gomez Garrido J."/>
        </authorList>
    </citation>
    <scope>NUCLEOTIDE SEQUENCE [LARGE SCALE GENOMIC DNA]</scope>
</reference>
<evidence type="ECO:0000256" key="2">
    <source>
        <dbReference type="ARBA" id="ARBA00022614"/>
    </source>
</evidence>
<evidence type="ECO:0000256" key="4">
    <source>
        <dbReference type="ARBA" id="ARBA00022821"/>
    </source>
</evidence>